<keyword evidence="5 6" id="KW-0186">Copper</keyword>
<feature type="non-terminal residue" evidence="12">
    <location>
        <position position="354"/>
    </location>
</feature>
<evidence type="ECO:0000256" key="4">
    <source>
        <dbReference type="ARBA" id="ARBA00023002"/>
    </source>
</evidence>
<evidence type="ECO:0000259" key="9">
    <source>
        <dbReference type="Pfam" id="PF02727"/>
    </source>
</evidence>
<feature type="domain" description="Copper amine oxidase N2-terminal" evidence="9">
    <location>
        <begin position="68"/>
        <end position="144"/>
    </location>
</feature>
<keyword evidence="11" id="KW-1185">Reference proteome</keyword>
<sequence>MNLKILFILFLMALTTIFILVTVLLTRKEKATLCSVEPQASLKERHNNQSLVFAGLSAEEMVHVIRYLQSHLGLPLVDAFHANPSDNCIYSMDLQLPSKDEVLNFLDHGGRWPTRQALVVVYFGNQSDPNITEYVVGPLPVPTYHQDVTVQKYGGKLPYHSRMVLGKEYEQIAKFLLETKLPEAPTFLNQVFGHNGSNFQGLTSAPRGFQSGDRATWVALFQNVPGFFLHPVGMELLVDHSSLNVSCWSVPKVFYNGQYYNGLAELERAFLEKRVHVQKIKTVSSDGGFSSVNPRVPPMGFGPLHFEPCGPRYSVSNNQVVSSFWSFAFRMDVNRGPCIYDIRFQGHRIVYELS</sequence>
<dbReference type="Gene3D" id="3.10.450.40">
    <property type="match status" value="2"/>
</dbReference>
<dbReference type="PANTHER" id="PTHR10638:SF4">
    <property type="entry name" value="RETINA-SPECIFIC COPPER AMINE OXIDASE"/>
    <property type="match status" value="1"/>
</dbReference>
<dbReference type="Pfam" id="PF01179">
    <property type="entry name" value="Cu_amine_oxid"/>
    <property type="match status" value="1"/>
</dbReference>
<dbReference type="InterPro" id="IPR015798">
    <property type="entry name" value="Cu_amine_oxidase_C"/>
</dbReference>
<evidence type="ECO:0000256" key="7">
    <source>
        <dbReference type="SAM" id="Phobius"/>
    </source>
</evidence>
<dbReference type="Gene3D" id="2.70.98.20">
    <property type="entry name" value="Copper amine oxidase, catalytic domain"/>
    <property type="match status" value="1"/>
</dbReference>
<keyword evidence="7" id="KW-0472">Membrane</keyword>
<reference evidence="12" key="1">
    <citation type="submission" date="2025-08" db="UniProtKB">
        <authorList>
            <consortium name="RefSeq"/>
        </authorList>
    </citation>
    <scope>IDENTIFICATION</scope>
</reference>
<keyword evidence="7" id="KW-0812">Transmembrane</keyword>
<dbReference type="SUPFAM" id="SSF54416">
    <property type="entry name" value="Amine oxidase N-terminal region"/>
    <property type="match status" value="2"/>
</dbReference>
<accession>A0ABM1LDY1</accession>
<evidence type="ECO:0000256" key="5">
    <source>
        <dbReference type="ARBA" id="ARBA00023008"/>
    </source>
</evidence>
<dbReference type="Pfam" id="PF02728">
    <property type="entry name" value="Cu_amine_oxidN3"/>
    <property type="match status" value="1"/>
</dbReference>
<dbReference type="InterPro" id="IPR000269">
    <property type="entry name" value="Cu_amine_oxidase"/>
</dbReference>
<protein>
    <recommendedName>
        <fullName evidence="6">Amine oxidase</fullName>
        <ecNumber evidence="6">1.4.3.-</ecNumber>
    </recommendedName>
</protein>
<gene>
    <name evidence="12" type="primary">LOC107125235</name>
</gene>
<evidence type="ECO:0000256" key="3">
    <source>
        <dbReference type="ARBA" id="ARBA00022772"/>
    </source>
</evidence>
<keyword evidence="2 6" id="KW-0479">Metal-binding</keyword>
<evidence type="ECO:0000259" key="8">
    <source>
        <dbReference type="Pfam" id="PF01179"/>
    </source>
</evidence>
<comment type="similarity">
    <text evidence="1 6">Belongs to the copper/topaquinone oxidase family.</text>
</comment>
<keyword evidence="4 6" id="KW-0560">Oxidoreductase</keyword>
<feature type="transmembrane region" description="Helical" evidence="7">
    <location>
        <begin position="6"/>
        <end position="25"/>
    </location>
</feature>
<organism evidence="11 12">
    <name type="scientific">Gekko japonicus</name>
    <name type="common">Schlegel's Japanese gecko</name>
    <dbReference type="NCBI Taxonomy" id="146911"/>
    <lineage>
        <taxon>Eukaryota</taxon>
        <taxon>Metazoa</taxon>
        <taxon>Chordata</taxon>
        <taxon>Craniata</taxon>
        <taxon>Vertebrata</taxon>
        <taxon>Euteleostomi</taxon>
        <taxon>Lepidosauria</taxon>
        <taxon>Squamata</taxon>
        <taxon>Bifurcata</taxon>
        <taxon>Gekkota</taxon>
        <taxon>Gekkonidae</taxon>
        <taxon>Gekkoninae</taxon>
        <taxon>Gekko</taxon>
    </lineage>
</organism>
<evidence type="ECO:0000256" key="1">
    <source>
        <dbReference type="ARBA" id="ARBA00007983"/>
    </source>
</evidence>
<dbReference type="InterPro" id="IPR036460">
    <property type="entry name" value="Cu_amine_oxidase_C_sf"/>
</dbReference>
<dbReference type="InterPro" id="IPR015800">
    <property type="entry name" value="Cu_amine_oxidase_N2"/>
</dbReference>
<dbReference type="GeneID" id="107125235"/>
<evidence type="ECO:0000256" key="2">
    <source>
        <dbReference type="ARBA" id="ARBA00022723"/>
    </source>
</evidence>
<dbReference type="InterPro" id="IPR016182">
    <property type="entry name" value="Cu_amine_oxidase_N-reg"/>
</dbReference>
<proteinExistence type="inferred from homology"/>
<keyword evidence="7" id="KW-1133">Transmembrane helix</keyword>
<evidence type="ECO:0000259" key="10">
    <source>
        <dbReference type="Pfam" id="PF02728"/>
    </source>
</evidence>
<dbReference type="PRINTS" id="PR00766">
    <property type="entry name" value="CUDAOXIDASE"/>
</dbReference>
<dbReference type="RefSeq" id="XP_015284168.1">
    <property type="nucleotide sequence ID" value="XM_015428682.1"/>
</dbReference>
<feature type="domain" description="Copper amine oxidase N3-terminal" evidence="10">
    <location>
        <begin position="162"/>
        <end position="257"/>
    </location>
</feature>
<name>A0ABM1LDY1_GEKJA</name>
<dbReference type="Proteomes" id="UP000694871">
    <property type="component" value="Unplaced"/>
</dbReference>
<evidence type="ECO:0000313" key="12">
    <source>
        <dbReference type="RefSeq" id="XP_015284168.1"/>
    </source>
</evidence>
<keyword evidence="3 6" id="KW-0801">TPQ</keyword>
<evidence type="ECO:0000313" key="11">
    <source>
        <dbReference type="Proteomes" id="UP000694871"/>
    </source>
</evidence>
<dbReference type="PANTHER" id="PTHR10638">
    <property type="entry name" value="COPPER AMINE OXIDASE"/>
    <property type="match status" value="1"/>
</dbReference>
<evidence type="ECO:0000256" key="6">
    <source>
        <dbReference type="RuleBase" id="RU000672"/>
    </source>
</evidence>
<comment type="cofactor">
    <cofactor evidence="6">
        <name>Cu cation</name>
        <dbReference type="ChEBI" id="CHEBI:23378"/>
    </cofactor>
    <text evidence="6">Contains 1 topaquinone per subunit.</text>
</comment>
<feature type="domain" description="Copper amine oxidase catalytic" evidence="8">
    <location>
        <begin position="306"/>
        <end position="354"/>
    </location>
</feature>
<dbReference type="SUPFAM" id="SSF49998">
    <property type="entry name" value="Amine oxidase catalytic domain"/>
    <property type="match status" value="1"/>
</dbReference>
<dbReference type="Pfam" id="PF02727">
    <property type="entry name" value="Cu_amine_oxidN2"/>
    <property type="match status" value="1"/>
</dbReference>
<comment type="PTM">
    <text evidence="6">Topaquinone (TPQ) is generated by copper-dependent autoxidation of a specific tyrosyl residue.</text>
</comment>
<dbReference type="EC" id="1.4.3.-" evidence="6"/>
<dbReference type="InterPro" id="IPR015802">
    <property type="entry name" value="Cu_amine_oxidase_N3"/>
</dbReference>